<keyword evidence="3 7" id="KW-0812">Transmembrane</keyword>
<evidence type="ECO:0000256" key="2">
    <source>
        <dbReference type="ARBA" id="ARBA00007362"/>
    </source>
</evidence>
<evidence type="ECO:0000259" key="8">
    <source>
        <dbReference type="Pfam" id="PF00892"/>
    </source>
</evidence>
<dbReference type="AlphaFoldDB" id="A0A6J4NQN1"/>
<evidence type="ECO:0000256" key="5">
    <source>
        <dbReference type="ARBA" id="ARBA00023136"/>
    </source>
</evidence>
<gene>
    <name evidence="9" type="ORF">AVDCRST_MAG74-1214</name>
</gene>
<comment type="subcellular location">
    <subcellularLocation>
        <location evidence="1">Membrane</location>
        <topology evidence="1">Multi-pass membrane protein</topology>
    </subcellularLocation>
</comment>
<dbReference type="GO" id="GO:0016020">
    <property type="term" value="C:membrane"/>
    <property type="evidence" value="ECO:0007669"/>
    <property type="project" value="UniProtKB-SubCell"/>
</dbReference>
<keyword evidence="4 7" id="KW-1133">Transmembrane helix</keyword>
<feature type="transmembrane region" description="Helical" evidence="7">
    <location>
        <begin position="105"/>
        <end position="127"/>
    </location>
</feature>
<dbReference type="SUPFAM" id="SSF103481">
    <property type="entry name" value="Multidrug resistance efflux transporter EmrE"/>
    <property type="match status" value="2"/>
</dbReference>
<organism evidence="9">
    <name type="scientific">uncultured Pyrinomonadaceae bacterium</name>
    <dbReference type="NCBI Taxonomy" id="2283094"/>
    <lineage>
        <taxon>Bacteria</taxon>
        <taxon>Pseudomonadati</taxon>
        <taxon>Acidobacteriota</taxon>
        <taxon>Blastocatellia</taxon>
        <taxon>Blastocatellales</taxon>
        <taxon>Pyrinomonadaceae</taxon>
        <taxon>environmental samples</taxon>
    </lineage>
</organism>
<feature type="region of interest" description="Disordered" evidence="6">
    <location>
        <begin position="311"/>
        <end position="336"/>
    </location>
</feature>
<feature type="transmembrane region" description="Helical" evidence="7">
    <location>
        <begin position="232"/>
        <end position="253"/>
    </location>
</feature>
<comment type="similarity">
    <text evidence="2">Belongs to the EamA transporter family.</text>
</comment>
<dbReference type="EMBL" id="CADCUR010000102">
    <property type="protein sequence ID" value="CAA9394942.1"/>
    <property type="molecule type" value="Genomic_DNA"/>
</dbReference>
<dbReference type="InterPro" id="IPR050638">
    <property type="entry name" value="AA-Vitamin_Transporters"/>
</dbReference>
<feature type="transmembrane region" description="Helical" evidence="7">
    <location>
        <begin position="16"/>
        <end position="40"/>
    </location>
</feature>
<feature type="transmembrane region" description="Helical" evidence="7">
    <location>
        <begin position="287"/>
        <end position="305"/>
    </location>
</feature>
<keyword evidence="5 7" id="KW-0472">Membrane</keyword>
<dbReference type="PANTHER" id="PTHR32322:SF2">
    <property type="entry name" value="EAMA DOMAIN-CONTAINING PROTEIN"/>
    <property type="match status" value="1"/>
</dbReference>
<accession>A0A6J4NQN1</accession>
<name>A0A6J4NQN1_9BACT</name>
<feature type="compositionally biased region" description="Polar residues" evidence="6">
    <location>
        <begin position="322"/>
        <end position="336"/>
    </location>
</feature>
<feature type="domain" description="EamA" evidence="8">
    <location>
        <begin position="23"/>
        <end position="151"/>
    </location>
</feature>
<feature type="transmembrane region" description="Helical" evidence="7">
    <location>
        <begin position="78"/>
        <end position="99"/>
    </location>
</feature>
<protein>
    <submittedName>
        <fullName evidence="9">Permease of the drug/metabolite transporter (DMT) superfamily</fullName>
    </submittedName>
</protein>
<feature type="compositionally biased region" description="Basic and acidic residues" evidence="6">
    <location>
        <begin position="311"/>
        <end position="321"/>
    </location>
</feature>
<reference evidence="9" key="1">
    <citation type="submission" date="2020-02" db="EMBL/GenBank/DDBJ databases">
        <authorList>
            <person name="Meier V. D."/>
        </authorList>
    </citation>
    <scope>NUCLEOTIDE SEQUENCE</scope>
    <source>
        <strain evidence="9">AVDCRST_MAG74</strain>
    </source>
</reference>
<dbReference type="Pfam" id="PF00892">
    <property type="entry name" value="EamA"/>
    <property type="match status" value="2"/>
</dbReference>
<feature type="transmembrane region" description="Helical" evidence="7">
    <location>
        <begin position="46"/>
        <end position="66"/>
    </location>
</feature>
<evidence type="ECO:0000256" key="1">
    <source>
        <dbReference type="ARBA" id="ARBA00004141"/>
    </source>
</evidence>
<feature type="transmembrane region" description="Helical" evidence="7">
    <location>
        <begin position="193"/>
        <end position="212"/>
    </location>
</feature>
<proteinExistence type="inferred from homology"/>
<feature type="transmembrane region" description="Helical" evidence="7">
    <location>
        <begin position="260"/>
        <end position="281"/>
    </location>
</feature>
<evidence type="ECO:0000256" key="4">
    <source>
        <dbReference type="ARBA" id="ARBA00022989"/>
    </source>
</evidence>
<feature type="transmembrane region" description="Helical" evidence="7">
    <location>
        <begin position="165"/>
        <end position="186"/>
    </location>
</feature>
<sequence length="336" mass="36017">MREVTKTNHNIKHFSVLLPAAFAAVYIFWGSTYLAIKYAIETLPPFLMAGSRFIFAGSILYIWARLSKDYEKPSLKHWRTSFIVGTLLLLGGNGGVVLAQHYISSSLAALLVATEPFWIVLLGWLWLKGARPNWKVALGLLIGFVGVYLLIGGQSSSTESGTGQIFGAFLVIIAAFSWATGSMYGLRATTPKSSALTAGMQMLSGGLVLTLVGTIKGEWTSFSVGDVSANSWFALAYLIIFGSLIGFTAYSWLLKNAAPAMVATYAYVNPVIAVFLGWIIAGESFTMQMLVGAGVIIGSVALITSHDKGEENSTKETEIHESNTPTGNCKTLSASA</sequence>
<dbReference type="InterPro" id="IPR000620">
    <property type="entry name" value="EamA_dom"/>
</dbReference>
<evidence type="ECO:0000313" key="9">
    <source>
        <dbReference type="EMBL" id="CAA9394942.1"/>
    </source>
</evidence>
<evidence type="ECO:0000256" key="6">
    <source>
        <dbReference type="SAM" id="MobiDB-lite"/>
    </source>
</evidence>
<evidence type="ECO:0000256" key="3">
    <source>
        <dbReference type="ARBA" id="ARBA00022692"/>
    </source>
</evidence>
<dbReference type="InterPro" id="IPR037185">
    <property type="entry name" value="EmrE-like"/>
</dbReference>
<evidence type="ECO:0000256" key="7">
    <source>
        <dbReference type="SAM" id="Phobius"/>
    </source>
</evidence>
<dbReference type="PANTHER" id="PTHR32322">
    <property type="entry name" value="INNER MEMBRANE TRANSPORTER"/>
    <property type="match status" value="1"/>
</dbReference>
<feature type="transmembrane region" description="Helical" evidence="7">
    <location>
        <begin position="134"/>
        <end position="153"/>
    </location>
</feature>
<feature type="domain" description="EamA" evidence="8">
    <location>
        <begin position="166"/>
        <end position="304"/>
    </location>
</feature>